<evidence type="ECO:0000313" key="1">
    <source>
        <dbReference type="EMBL" id="KAF1980531.1"/>
    </source>
</evidence>
<dbReference type="EMBL" id="ML976656">
    <property type="protein sequence ID" value="KAF1980531.1"/>
    <property type="molecule type" value="Genomic_DNA"/>
</dbReference>
<organism evidence="1 2">
    <name type="scientific">Bimuria novae-zelandiae CBS 107.79</name>
    <dbReference type="NCBI Taxonomy" id="1447943"/>
    <lineage>
        <taxon>Eukaryota</taxon>
        <taxon>Fungi</taxon>
        <taxon>Dikarya</taxon>
        <taxon>Ascomycota</taxon>
        <taxon>Pezizomycotina</taxon>
        <taxon>Dothideomycetes</taxon>
        <taxon>Pleosporomycetidae</taxon>
        <taxon>Pleosporales</taxon>
        <taxon>Massarineae</taxon>
        <taxon>Didymosphaeriaceae</taxon>
        <taxon>Bimuria</taxon>
    </lineage>
</organism>
<evidence type="ECO:0000313" key="2">
    <source>
        <dbReference type="Proteomes" id="UP000800036"/>
    </source>
</evidence>
<proteinExistence type="predicted"/>
<name>A0A6A5VTE5_9PLEO</name>
<dbReference type="AlphaFoldDB" id="A0A6A5VTE5"/>
<accession>A0A6A5VTE5</accession>
<keyword evidence="2" id="KW-1185">Reference proteome</keyword>
<sequence>MGEWTNKKRGRSRSASLYSLRPQKDGSFRGALREPVRGAGHRISNPHADGIGLHLGCALCKSFCASACSLLLLLYADDVLFSCMQGGRCKKIMRKLLPPTALVIS</sequence>
<protein>
    <submittedName>
        <fullName evidence="1">Uncharacterized protein</fullName>
    </submittedName>
</protein>
<reference evidence="1" key="1">
    <citation type="journal article" date="2020" name="Stud. Mycol.">
        <title>101 Dothideomycetes genomes: a test case for predicting lifestyles and emergence of pathogens.</title>
        <authorList>
            <person name="Haridas S."/>
            <person name="Albert R."/>
            <person name="Binder M."/>
            <person name="Bloem J."/>
            <person name="Labutti K."/>
            <person name="Salamov A."/>
            <person name="Andreopoulos B."/>
            <person name="Baker S."/>
            <person name="Barry K."/>
            <person name="Bills G."/>
            <person name="Bluhm B."/>
            <person name="Cannon C."/>
            <person name="Castanera R."/>
            <person name="Culley D."/>
            <person name="Daum C."/>
            <person name="Ezra D."/>
            <person name="Gonzalez J."/>
            <person name="Henrissat B."/>
            <person name="Kuo A."/>
            <person name="Liang C."/>
            <person name="Lipzen A."/>
            <person name="Lutzoni F."/>
            <person name="Magnuson J."/>
            <person name="Mondo S."/>
            <person name="Nolan M."/>
            <person name="Ohm R."/>
            <person name="Pangilinan J."/>
            <person name="Park H.-J."/>
            <person name="Ramirez L."/>
            <person name="Alfaro M."/>
            <person name="Sun H."/>
            <person name="Tritt A."/>
            <person name="Yoshinaga Y."/>
            <person name="Zwiers L.-H."/>
            <person name="Turgeon B."/>
            <person name="Goodwin S."/>
            <person name="Spatafora J."/>
            <person name="Crous P."/>
            <person name="Grigoriev I."/>
        </authorList>
    </citation>
    <scope>NUCLEOTIDE SEQUENCE</scope>
    <source>
        <strain evidence="1">CBS 107.79</strain>
    </source>
</reference>
<gene>
    <name evidence="1" type="ORF">BU23DRAFT_11240</name>
</gene>
<dbReference type="Proteomes" id="UP000800036">
    <property type="component" value="Unassembled WGS sequence"/>
</dbReference>